<organism evidence="2">
    <name type="scientific">Photinus pyralis</name>
    <name type="common">Common eastern firefly</name>
    <name type="synonym">Lampyris pyralis</name>
    <dbReference type="NCBI Taxonomy" id="7054"/>
    <lineage>
        <taxon>Eukaryota</taxon>
        <taxon>Metazoa</taxon>
        <taxon>Ecdysozoa</taxon>
        <taxon>Arthropoda</taxon>
        <taxon>Hexapoda</taxon>
        <taxon>Insecta</taxon>
        <taxon>Pterygota</taxon>
        <taxon>Neoptera</taxon>
        <taxon>Endopterygota</taxon>
        <taxon>Coleoptera</taxon>
        <taxon>Polyphaga</taxon>
        <taxon>Elateriformia</taxon>
        <taxon>Elateroidea</taxon>
        <taxon>Lampyridae</taxon>
        <taxon>Lampyrinae</taxon>
        <taxon>Photinus</taxon>
    </lineage>
</organism>
<dbReference type="SUPFAM" id="SSF56672">
    <property type="entry name" value="DNA/RNA polymerases"/>
    <property type="match status" value="1"/>
</dbReference>
<dbReference type="PANTHER" id="PTHR36688:SF1">
    <property type="entry name" value="ENDONUCLEASE_EXONUCLEASE_PHOSPHATASE DOMAIN-CONTAINING PROTEIN"/>
    <property type="match status" value="1"/>
</dbReference>
<dbReference type="GO" id="GO:0071897">
    <property type="term" value="P:DNA biosynthetic process"/>
    <property type="evidence" value="ECO:0007669"/>
    <property type="project" value="UniProtKB-ARBA"/>
</dbReference>
<dbReference type="PROSITE" id="PS50878">
    <property type="entry name" value="RT_POL"/>
    <property type="match status" value="1"/>
</dbReference>
<proteinExistence type="predicted"/>
<reference evidence="2" key="1">
    <citation type="journal article" date="2016" name="Sci. Rep.">
        <title>Molecular characterization of firefly nuptial gifts: a multi-omics approach sheds light on postcopulatory sexual selection.</title>
        <authorList>
            <person name="Al-Wathiqui N."/>
            <person name="Fallon T.R."/>
            <person name="South A."/>
            <person name="Weng J.K."/>
            <person name="Lewis S.M."/>
        </authorList>
    </citation>
    <scope>NUCLEOTIDE SEQUENCE</scope>
</reference>
<evidence type="ECO:0000313" key="2">
    <source>
        <dbReference type="EMBL" id="JAV77977.1"/>
    </source>
</evidence>
<feature type="domain" description="Reverse transcriptase" evidence="1">
    <location>
        <begin position="1"/>
        <end position="227"/>
    </location>
</feature>
<dbReference type="InterPro" id="IPR000477">
    <property type="entry name" value="RT_dom"/>
</dbReference>
<name>A0A1Y1M452_PHOPY</name>
<dbReference type="EMBL" id="GEZM01045012">
    <property type="protein sequence ID" value="JAV77977.1"/>
    <property type="molecule type" value="Transcribed_RNA"/>
</dbReference>
<dbReference type="InterPro" id="IPR052560">
    <property type="entry name" value="RdDP_mobile_element"/>
</dbReference>
<dbReference type="PANTHER" id="PTHR36688">
    <property type="entry name" value="ENDO/EXONUCLEASE/PHOSPHATASE DOMAIN-CONTAINING PROTEIN"/>
    <property type="match status" value="1"/>
</dbReference>
<dbReference type="InterPro" id="IPR043502">
    <property type="entry name" value="DNA/RNA_pol_sf"/>
</dbReference>
<protein>
    <recommendedName>
        <fullName evidence="1">Reverse transcriptase domain-containing protein</fullName>
    </recommendedName>
</protein>
<sequence length="536" mass="62305">MERMVNNRLVSMLEKDGRISKYQAGFRKGHSTVDQLLYLDYIVKGAFTNTEHATAVFFDIKKAYDTVWKYGVLETLHRWEFRGHLPIFIENFLKDRRIQVRMGEHLSQIVTQENGIPQGSVLSVTLFAIAINNIADAISIDTKALLYVDDLCIVRTGHNVNSMYEALQMDINILSEEATKRGFAFSTNKTKAMHFCRLRKTHQLPPLYLQGDKLPTTENLKFLGLILDTKLTWKHHIEAISSKCKLTLNRIRVLSGHTWGADKETLTKVVNAFIRSKLEYGSVVYTSAARSQLKSIEGVWNKAMLLITGAYRTSPIDSLNVENNSLPIYLRFKQQHLRYAVKLLAQPSHFLFEVIKNPILHPRYEWQQTRTIPAIVKLNKEIRDYGKLDGNLWEEETPEFDRKKVTDFLLKEINKDFVVKWQEVWSTKETHLRVIHPQLEGKRCTKWQIKRKDQIAITRLRIGHTRLTHSHLLLGKRNKKCAQCGETLTVQHIMNDCIKLDTYRHKYNISLGVLNNPVKYTDVIKYLKEINIYTEI</sequence>
<accession>A0A1Y1M452</accession>
<dbReference type="AlphaFoldDB" id="A0A1Y1M452"/>
<dbReference type="Pfam" id="PF00078">
    <property type="entry name" value="RVT_1"/>
    <property type="match status" value="1"/>
</dbReference>
<dbReference type="CDD" id="cd01650">
    <property type="entry name" value="RT_nLTR_like"/>
    <property type="match status" value="1"/>
</dbReference>
<evidence type="ECO:0000259" key="1">
    <source>
        <dbReference type="PROSITE" id="PS50878"/>
    </source>
</evidence>